<dbReference type="RefSeq" id="WP_307121060.1">
    <property type="nucleotide sequence ID" value="NZ_JAUSTM010000003.1"/>
</dbReference>
<evidence type="ECO:0000259" key="4">
    <source>
        <dbReference type="PROSITE" id="PS01124"/>
    </source>
</evidence>
<proteinExistence type="predicted"/>
<evidence type="ECO:0000313" key="5">
    <source>
        <dbReference type="EMBL" id="MDQ0221826.1"/>
    </source>
</evidence>
<comment type="caution">
    <text evidence="5">The sequence shown here is derived from an EMBL/GenBank/DDBJ whole genome shotgun (WGS) entry which is preliminary data.</text>
</comment>
<keyword evidence="3" id="KW-0804">Transcription</keyword>
<dbReference type="SMART" id="SM00342">
    <property type="entry name" value="HTH_ARAC"/>
    <property type="match status" value="1"/>
</dbReference>
<keyword evidence="1" id="KW-0805">Transcription regulation</keyword>
<keyword evidence="2" id="KW-0238">DNA-binding</keyword>
<evidence type="ECO:0000313" key="6">
    <source>
        <dbReference type="Proteomes" id="UP001223079"/>
    </source>
</evidence>
<dbReference type="Gene3D" id="1.10.10.60">
    <property type="entry name" value="Homeodomain-like"/>
    <property type="match status" value="2"/>
</dbReference>
<dbReference type="PANTHER" id="PTHR43280">
    <property type="entry name" value="ARAC-FAMILY TRANSCRIPTIONAL REGULATOR"/>
    <property type="match status" value="1"/>
</dbReference>
<evidence type="ECO:0000256" key="1">
    <source>
        <dbReference type="ARBA" id="ARBA00023015"/>
    </source>
</evidence>
<evidence type="ECO:0000256" key="2">
    <source>
        <dbReference type="ARBA" id="ARBA00023125"/>
    </source>
</evidence>
<dbReference type="Proteomes" id="UP001223079">
    <property type="component" value="Unassembled WGS sequence"/>
</dbReference>
<accession>A0ABT9YQF6</accession>
<feature type="domain" description="HTH araC/xylS-type" evidence="4">
    <location>
        <begin position="296"/>
        <end position="394"/>
    </location>
</feature>
<evidence type="ECO:0000256" key="3">
    <source>
        <dbReference type="ARBA" id="ARBA00023163"/>
    </source>
</evidence>
<protein>
    <submittedName>
        <fullName evidence="5">AraC-like DNA-binding protein</fullName>
    </submittedName>
</protein>
<dbReference type="Pfam" id="PF12833">
    <property type="entry name" value="HTH_18"/>
    <property type="match status" value="1"/>
</dbReference>
<reference evidence="5 6" key="1">
    <citation type="submission" date="2023-07" db="EMBL/GenBank/DDBJ databases">
        <title>Genomic Encyclopedia of Type Strains, Phase IV (KMG-IV): sequencing the most valuable type-strain genomes for metagenomic binning, comparative biology and taxonomic classification.</title>
        <authorList>
            <person name="Goeker M."/>
        </authorList>
    </citation>
    <scope>NUCLEOTIDE SEQUENCE [LARGE SCALE GENOMIC DNA]</scope>
    <source>
        <strain evidence="5 6">DSM 105143</strain>
    </source>
</reference>
<dbReference type="EMBL" id="JAUSTM010000003">
    <property type="protein sequence ID" value="MDQ0221826.1"/>
    <property type="molecule type" value="Genomic_DNA"/>
</dbReference>
<keyword evidence="6" id="KW-1185">Reference proteome</keyword>
<dbReference type="InterPro" id="IPR018060">
    <property type="entry name" value="HTH_AraC"/>
</dbReference>
<sequence length="395" mass="46074">MTYSNQLTFLQKLLLSTHIVYYWQLDESYQLNSTNCPYRTFGLEQLIKSTNIEMITDHFKHHSSPLILCEQTGLVWLILYEKRELSSLFHILGPIFISDESENQLLHFKQKDKKWLEDFLYHRSFFPVINLRIATSLLGMLHYTIYSETLETSTIVVKVQQPISPITEPEWQEKNWHGTWQIEQKLFKAIQNGDLNLLNKTNHQTSSGTVGNMAPSNPLRQSKNEIIVLIVLASRAAIFGGMSPETSYNLSDYYIQKIETSRTISEVIMLSKEIVETFVKRVNKLQKSRNFSQLTRDVINYIQQNITEKISLEALSNELGYTPYYLSQKFKKETQQSINSYILNEKMEEACSLLKNTQIPIAEISHYLSFSSPSYFSEQFKKKFHQTPLAYRNSL</sequence>
<dbReference type="PROSITE" id="PS01124">
    <property type="entry name" value="HTH_ARAC_FAMILY_2"/>
    <property type="match status" value="1"/>
</dbReference>
<dbReference type="SUPFAM" id="SSF46689">
    <property type="entry name" value="Homeodomain-like"/>
    <property type="match status" value="2"/>
</dbReference>
<dbReference type="PANTHER" id="PTHR43280:SF2">
    <property type="entry name" value="HTH-TYPE TRANSCRIPTIONAL REGULATOR EXSA"/>
    <property type="match status" value="1"/>
</dbReference>
<gene>
    <name evidence="5" type="ORF">J2S23_000362</name>
</gene>
<organism evidence="5 6">
    <name type="scientific">Streptococcus moroccensis</name>
    <dbReference type="NCBI Taxonomy" id="1451356"/>
    <lineage>
        <taxon>Bacteria</taxon>
        <taxon>Bacillati</taxon>
        <taxon>Bacillota</taxon>
        <taxon>Bacilli</taxon>
        <taxon>Lactobacillales</taxon>
        <taxon>Streptococcaceae</taxon>
        <taxon>Streptococcus</taxon>
    </lineage>
</organism>
<dbReference type="InterPro" id="IPR009057">
    <property type="entry name" value="Homeodomain-like_sf"/>
</dbReference>
<name>A0ABT9YQF6_9STRE</name>